<protein>
    <submittedName>
        <fullName evidence="1">Putative secreted peptide</fullName>
    </submittedName>
</protein>
<evidence type="ECO:0000313" key="1">
    <source>
        <dbReference type="EMBL" id="MBW31281.1"/>
    </source>
</evidence>
<proteinExistence type="predicted"/>
<dbReference type="AlphaFoldDB" id="A0A2M3ZRW4"/>
<sequence length="66" mass="7104">MCSALLTASKRVLSSSFMMMVTTAVSSNATKIKMQTTHHSSAGVSATLLRLRCGIRKSLTPISQFQ</sequence>
<reference evidence="1" key="1">
    <citation type="submission" date="2018-01" db="EMBL/GenBank/DDBJ databases">
        <title>An insight into the sialome of Amazonian anophelines.</title>
        <authorList>
            <person name="Ribeiro J.M."/>
            <person name="Scarpassa V."/>
            <person name="Calvo E."/>
        </authorList>
    </citation>
    <scope>NUCLEOTIDE SEQUENCE</scope>
    <source>
        <tissue evidence="1">Salivary glands</tissue>
    </source>
</reference>
<accession>A0A2M3ZRW4</accession>
<dbReference type="EMBL" id="GGFM01010530">
    <property type="protein sequence ID" value="MBW31281.1"/>
    <property type="molecule type" value="Transcribed_RNA"/>
</dbReference>
<organism evidence="1">
    <name type="scientific">Anopheles braziliensis</name>
    <dbReference type="NCBI Taxonomy" id="58242"/>
    <lineage>
        <taxon>Eukaryota</taxon>
        <taxon>Metazoa</taxon>
        <taxon>Ecdysozoa</taxon>
        <taxon>Arthropoda</taxon>
        <taxon>Hexapoda</taxon>
        <taxon>Insecta</taxon>
        <taxon>Pterygota</taxon>
        <taxon>Neoptera</taxon>
        <taxon>Endopterygota</taxon>
        <taxon>Diptera</taxon>
        <taxon>Nematocera</taxon>
        <taxon>Culicoidea</taxon>
        <taxon>Culicidae</taxon>
        <taxon>Anophelinae</taxon>
        <taxon>Anopheles</taxon>
    </lineage>
</organism>
<name>A0A2M3ZRW4_9DIPT</name>